<feature type="coiled-coil region" evidence="1">
    <location>
        <begin position="758"/>
        <end position="785"/>
    </location>
</feature>
<proteinExistence type="predicted"/>
<evidence type="ECO:0000313" key="4">
    <source>
        <dbReference type="EMBL" id="QQL49373.1"/>
    </source>
</evidence>
<feature type="region of interest" description="Disordered" evidence="2">
    <location>
        <begin position="951"/>
        <end position="977"/>
    </location>
</feature>
<reference evidence="4 5" key="1">
    <citation type="submission" date="2020-12" db="EMBL/GenBank/DDBJ databases">
        <title>HMF7856_wgs.fasta genome submission.</title>
        <authorList>
            <person name="Kang H."/>
            <person name="Kim H."/>
            <person name="Joh K."/>
        </authorList>
    </citation>
    <scope>NUCLEOTIDE SEQUENCE [LARGE SCALE GENOMIC DNA]</scope>
    <source>
        <strain evidence="4 5">HMF7856</strain>
    </source>
</reference>
<keyword evidence="5" id="KW-1185">Reference proteome</keyword>
<protein>
    <submittedName>
        <fullName evidence="4">Uncharacterized protein</fullName>
    </submittedName>
</protein>
<dbReference type="RefSeq" id="WP_157524490.1">
    <property type="nucleotide sequence ID" value="NZ_CP066775.1"/>
</dbReference>
<dbReference type="EMBL" id="CP066775">
    <property type="protein sequence ID" value="QQL49373.1"/>
    <property type="molecule type" value="Genomic_DNA"/>
</dbReference>
<dbReference type="Pfam" id="PF13779">
    <property type="entry name" value="DUF4175"/>
    <property type="match status" value="1"/>
</dbReference>
<dbReference type="AlphaFoldDB" id="A0A6I4I2C6"/>
<dbReference type="KEGG" id="mgik:GO620_014540"/>
<evidence type="ECO:0000256" key="2">
    <source>
        <dbReference type="SAM" id="MobiDB-lite"/>
    </source>
</evidence>
<keyword evidence="1" id="KW-0175">Coiled coil</keyword>
<feature type="compositionally biased region" description="Low complexity" evidence="2">
    <location>
        <begin position="923"/>
        <end position="933"/>
    </location>
</feature>
<dbReference type="Proteomes" id="UP000429232">
    <property type="component" value="Chromosome"/>
</dbReference>
<evidence type="ECO:0000256" key="1">
    <source>
        <dbReference type="SAM" id="Coils"/>
    </source>
</evidence>
<feature type="region of interest" description="Disordered" evidence="2">
    <location>
        <begin position="679"/>
        <end position="698"/>
    </location>
</feature>
<feature type="compositionally biased region" description="Basic and acidic residues" evidence="2">
    <location>
        <begin position="1040"/>
        <end position="1053"/>
    </location>
</feature>
<organism evidence="4 5">
    <name type="scientific">Mucilaginibacter ginkgonis</name>
    <dbReference type="NCBI Taxonomy" id="2682091"/>
    <lineage>
        <taxon>Bacteria</taxon>
        <taxon>Pseudomonadati</taxon>
        <taxon>Bacteroidota</taxon>
        <taxon>Sphingobacteriia</taxon>
        <taxon>Sphingobacteriales</taxon>
        <taxon>Sphingobacteriaceae</taxon>
        <taxon>Mucilaginibacter</taxon>
    </lineage>
</organism>
<feature type="compositionally biased region" description="Basic and acidic residues" evidence="2">
    <location>
        <begin position="622"/>
        <end position="632"/>
    </location>
</feature>
<accession>A0A6I4I2C6</accession>
<keyword evidence="3" id="KW-1133">Transmembrane helix</keyword>
<evidence type="ECO:0000313" key="5">
    <source>
        <dbReference type="Proteomes" id="UP000429232"/>
    </source>
</evidence>
<name>A0A6I4I2C6_9SPHI</name>
<feature type="region of interest" description="Disordered" evidence="2">
    <location>
        <begin position="713"/>
        <end position="733"/>
    </location>
</feature>
<feature type="transmembrane region" description="Helical" evidence="3">
    <location>
        <begin position="60"/>
        <end position="83"/>
    </location>
</feature>
<sequence>MQQSNYRLLIEKIDAFIRRYYLNKLLRGLIIWAAVLFSGYFIAALSEYFGHFNSVTRTVIFYFFILINVLIVVALVMPPLLLWQKLGRTIGHEQAAEIIGRHFAEIKDKLLNTLQLNTLAGHDEHHKHLIEASINQKIDTLRPVRFPSAVNLRANRKYLKWVFIPVSIVVIVAIAAPTILSESTKRLVKHDQYFAPPLPFNFNIENKSLAVTQGNDLDLNVRLTGNEFPSDIYIESDGHVFKTEKISISRFKYHFSNLQQTTSFKLSGGGYTSLKYNIRVTARPSLLRLDAHLAYPAYLHKKNETLANAGELTVPAGTTVSWRIVTQNADAVLFTLNNEQKKLITSDKGTFIYSARMLKPSAYVIAPINGSAISDSSAYHINIIADEAPAIAVEEKQDSVSIKSLYFTGKIQDDHGFSSLKFHYKVQTQDGRQSSFSQLVKADLSGTSSSFFYYWNIAAIKAAPGDRVSYFFEVTDNDGVSGPKATRTPERELSIPSEKQLAAQLNAGSQQVKQKMASAAKMASQIERESQRLNQILLNKRDLTFDEKKQVQDLMDKKKELDALVKEAQAENKKNVYNRQQNQQQTEQVTKMQNELDKLMDNLLDEKTQQMLQRLQEMLQQEQKESTRRELTKMQSDNKSLKKELDRMLELYKKLEFEQRLNEQVSRLNELSQQQQKLAEQTADQKVESKTMQQKQEQLKKDFEGVKKSLDDLQKSTADDQQNKFDSPKADEQKIDQQMDDAGIQISKNNSKKASESQKQAAQSLEQLGRKLQKDNEEKEGEELNIDARQLRGLLKDLVNSSFAQEKLMQTFKSTNASNPDYVNLTQHQKNIKDNLKTTEDSLYALSKRVPQIQSTVNTEITSVNDRITKALEKLGDRRTPEAVSDQQYAMTAMNNLALMLDEVLDQLQNSMKNAKSGKGKSKQSMQQLSQMQQKLNNNMQQMREQMQWQALQGQGQNQAKGQHQSQSEQFARMAREQQAIRQALQQYNRDALKDGKGNPGDLDKIAKQMEQTETDLVNRRITDDAIKRQEQIKSRLLEAEKAEQEREQDKQRLSKAGKNIPPGYIKALQQYEEKRTKQTELIRSVSPELNFYYKQKAKKYFEQINGK</sequence>
<feature type="region of interest" description="Disordered" evidence="2">
    <location>
        <begin position="1040"/>
        <end position="1062"/>
    </location>
</feature>
<evidence type="ECO:0000256" key="3">
    <source>
        <dbReference type="SAM" id="Phobius"/>
    </source>
</evidence>
<keyword evidence="3" id="KW-0812">Transmembrane</keyword>
<keyword evidence="3" id="KW-0472">Membrane</keyword>
<feature type="transmembrane region" description="Helical" evidence="3">
    <location>
        <begin position="25"/>
        <end position="45"/>
    </location>
</feature>
<feature type="region of interest" description="Disordered" evidence="2">
    <location>
        <begin position="619"/>
        <end position="640"/>
    </location>
</feature>
<feature type="region of interest" description="Disordered" evidence="2">
    <location>
        <begin position="914"/>
        <end position="933"/>
    </location>
</feature>
<feature type="transmembrane region" description="Helical" evidence="3">
    <location>
        <begin position="161"/>
        <end position="180"/>
    </location>
</feature>
<feature type="compositionally biased region" description="Low complexity" evidence="2">
    <location>
        <begin position="951"/>
        <end position="967"/>
    </location>
</feature>
<dbReference type="InterPro" id="IPR012683">
    <property type="entry name" value="CHP02302_TM"/>
</dbReference>
<gene>
    <name evidence="4" type="ORF">GO620_014540</name>
</gene>